<dbReference type="KEGG" id="pob:LPB03_02565"/>
<feature type="transmembrane region" description="Helical" evidence="1">
    <location>
        <begin position="88"/>
        <end position="109"/>
    </location>
</feature>
<dbReference type="OrthoDB" id="8536716at2"/>
<dbReference type="Pfam" id="PF11750">
    <property type="entry name" value="DUF3307"/>
    <property type="match status" value="1"/>
</dbReference>
<organism evidence="2 3">
    <name type="scientific">Polaribacter vadi</name>
    <dbReference type="NCBI Taxonomy" id="1774273"/>
    <lineage>
        <taxon>Bacteria</taxon>
        <taxon>Pseudomonadati</taxon>
        <taxon>Bacteroidota</taxon>
        <taxon>Flavobacteriia</taxon>
        <taxon>Flavobacteriales</taxon>
        <taxon>Flavobacteriaceae</taxon>
    </lineage>
</organism>
<proteinExistence type="predicted"/>
<accession>A0A1B8U1Y1</accession>
<evidence type="ECO:0008006" key="4">
    <source>
        <dbReference type="Google" id="ProtNLM"/>
    </source>
</evidence>
<feature type="transmembrane region" description="Helical" evidence="1">
    <location>
        <begin position="213"/>
        <end position="233"/>
    </location>
</feature>
<dbReference type="STRING" id="1774273.LPB03_02565"/>
<dbReference type="InterPro" id="IPR021737">
    <property type="entry name" value="Phage_phiKZ_Orf197"/>
</dbReference>
<dbReference type="Proteomes" id="UP000092584">
    <property type="component" value="Unassembled WGS sequence"/>
</dbReference>
<keyword evidence="1" id="KW-0472">Membrane</keyword>
<feature type="transmembrane region" description="Helical" evidence="1">
    <location>
        <begin position="59"/>
        <end position="76"/>
    </location>
</feature>
<evidence type="ECO:0000313" key="3">
    <source>
        <dbReference type="Proteomes" id="UP000092584"/>
    </source>
</evidence>
<dbReference type="EMBL" id="LSFM01000013">
    <property type="protein sequence ID" value="OBY65883.1"/>
    <property type="molecule type" value="Genomic_DNA"/>
</dbReference>
<gene>
    <name evidence="2" type="ORF">LPB3_02515</name>
</gene>
<protein>
    <recommendedName>
        <fullName evidence="4">DUF3307 domain-containing protein</fullName>
    </recommendedName>
</protein>
<name>A0A1B8U1Y1_9FLAO</name>
<feature type="transmembrane region" description="Helical" evidence="1">
    <location>
        <begin position="173"/>
        <end position="193"/>
    </location>
</feature>
<reference evidence="3" key="1">
    <citation type="submission" date="2016-02" db="EMBL/GenBank/DDBJ databases">
        <authorList>
            <person name="Shin S.-K."/>
            <person name="Yi H."/>
            <person name="Kim E."/>
        </authorList>
    </citation>
    <scope>NUCLEOTIDE SEQUENCE [LARGE SCALE GENOMIC DNA]</scope>
    <source>
        <strain evidence="3">LPB0003</strain>
    </source>
</reference>
<dbReference type="AlphaFoldDB" id="A0A1B8U1Y1"/>
<evidence type="ECO:0000256" key="1">
    <source>
        <dbReference type="SAM" id="Phobius"/>
    </source>
</evidence>
<keyword evidence="3" id="KW-1185">Reference proteome</keyword>
<dbReference type="RefSeq" id="WP_065318025.1">
    <property type="nucleotide sequence ID" value="NZ_CP017477.1"/>
</dbReference>
<feature type="transmembrane region" description="Helical" evidence="1">
    <location>
        <begin position="37"/>
        <end position="53"/>
    </location>
</feature>
<evidence type="ECO:0000313" key="2">
    <source>
        <dbReference type="EMBL" id="OBY65883.1"/>
    </source>
</evidence>
<keyword evidence="1" id="KW-1133">Transmembrane helix</keyword>
<feature type="transmembrane region" description="Helical" evidence="1">
    <location>
        <begin position="124"/>
        <end position="145"/>
    </location>
</feature>
<keyword evidence="1" id="KW-0812">Transmembrane</keyword>
<comment type="caution">
    <text evidence="2">The sequence shown here is derived from an EMBL/GenBank/DDBJ whole genome shotgun (WGS) entry which is preliminary data.</text>
</comment>
<sequence>MLIFLKFLLAHILGDFVFQSEKWVKDKEGKKVKSTKLYVHIAVHTVLLLLILQVDLQKYWAGFLLIVISHYAIDLLKLYFQKKKTKRVWFFIDQILHIFMLIVATSFYTDFSLSTLNIINEENLLLLIFLLLVIFVAAIIIKLIITQWNPEKKKENDDSLAKAGRYIGILERLFVFTFVVTNHWEAIGFLLAAKSVFRFGDLTSSKDRKLTEYILIGTLLSFGFAILLGVLYLQTLKILS</sequence>